<sequence length="108" mass="12627">MESKSIALDKAGEEVEWLRNYSEDIPYWPKPVVPVCIHYDSQAAIGRAGSMMYNGKSRHIQQIHNTVRELLSSGIITIDYVKSNDKCRIHLQKAYLQKKWKGHRREWV</sequence>
<reference evidence="1 2" key="2">
    <citation type="journal article" date="2017" name="Genome Biol.">
        <title>New reference genome sequences of hot pepper reveal the massive evolution of plant disease-resistance genes by retroduplication.</title>
        <authorList>
            <person name="Kim S."/>
            <person name="Park J."/>
            <person name="Yeom S.I."/>
            <person name="Kim Y.M."/>
            <person name="Seo E."/>
            <person name="Kim K.T."/>
            <person name="Kim M.S."/>
            <person name="Lee J.M."/>
            <person name="Cheong K."/>
            <person name="Shin H.S."/>
            <person name="Kim S.B."/>
            <person name="Han K."/>
            <person name="Lee J."/>
            <person name="Park M."/>
            <person name="Lee H.A."/>
            <person name="Lee H.Y."/>
            <person name="Lee Y."/>
            <person name="Oh S."/>
            <person name="Lee J.H."/>
            <person name="Choi E."/>
            <person name="Choi E."/>
            <person name="Lee S.E."/>
            <person name="Jeon J."/>
            <person name="Kim H."/>
            <person name="Choi G."/>
            <person name="Song H."/>
            <person name="Lee J."/>
            <person name="Lee S.C."/>
            <person name="Kwon J.K."/>
            <person name="Lee H.Y."/>
            <person name="Koo N."/>
            <person name="Hong Y."/>
            <person name="Kim R.W."/>
            <person name="Kang W.H."/>
            <person name="Huh J.H."/>
            <person name="Kang B.C."/>
            <person name="Yang T.J."/>
            <person name="Lee Y.H."/>
            <person name="Bennetzen J.L."/>
            <person name="Choi D."/>
        </authorList>
    </citation>
    <scope>NUCLEOTIDE SEQUENCE [LARGE SCALE GENOMIC DNA]</scope>
    <source>
        <strain evidence="2">cv. CM334</strain>
    </source>
</reference>
<evidence type="ECO:0000313" key="2">
    <source>
        <dbReference type="Proteomes" id="UP000222542"/>
    </source>
</evidence>
<evidence type="ECO:0000313" key="1">
    <source>
        <dbReference type="EMBL" id="PHT85102.1"/>
    </source>
</evidence>
<accession>A0A2G2ZT11</accession>
<dbReference type="AlphaFoldDB" id="A0A2G2ZT11"/>
<keyword evidence="2" id="KW-1185">Reference proteome</keyword>
<dbReference type="EMBL" id="AYRZ02000004">
    <property type="protein sequence ID" value="PHT85102.1"/>
    <property type="molecule type" value="Genomic_DNA"/>
</dbReference>
<gene>
    <name evidence="1" type="ORF">T459_13545</name>
</gene>
<comment type="caution">
    <text evidence="1">The sequence shown here is derived from an EMBL/GenBank/DDBJ whole genome shotgun (WGS) entry which is preliminary data.</text>
</comment>
<protein>
    <submittedName>
        <fullName evidence="1">Uncharacterized protein</fullName>
    </submittedName>
</protein>
<dbReference type="Gramene" id="PHT85102">
    <property type="protein sequence ID" value="PHT85102"/>
    <property type="gene ID" value="T459_13545"/>
</dbReference>
<reference evidence="1 2" key="1">
    <citation type="journal article" date="2014" name="Nat. Genet.">
        <title>Genome sequence of the hot pepper provides insights into the evolution of pungency in Capsicum species.</title>
        <authorList>
            <person name="Kim S."/>
            <person name="Park M."/>
            <person name="Yeom S.I."/>
            <person name="Kim Y.M."/>
            <person name="Lee J.M."/>
            <person name="Lee H.A."/>
            <person name="Seo E."/>
            <person name="Choi J."/>
            <person name="Cheong K."/>
            <person name="Kim K.T."/>
            <person name="Jung K."/>
            <person name="Lee G.W."/>
            <person name="Oh S.K."/>
            <person name="Bae C."/>
            <person name="Kim S.B."/>
            <person name="Lee H.Y."/>
            <person name="Kim S.Y."/>
            <person name="Kim M.S."/>
            <person name="Kang B.C."/>
            <person name="Jo Y.D."/>
            <person name="Yang H.B."/>
            <person name="Jeong H.J."/>
            <person name="Kang W.H."/>
            <person name="Kwon J.K."/>
            <person name="Shin C."/>
            <person name="Lim J.Y."/>
            <person name="Park J.H."/>
            <person name="Huh J.H."/>
            <person name="Kim J.S."/>
            <person name="Kim B.D."/>
            <person name="Cohen O."/>
            <person name="Paran I."/>
            <person name="Suh M.C."/>
            <person name="Lee S.B."/>
            <person name="Kim Y.K."/>
            <person name="Shin Y."/>
            <person name="Noh S.J."/>
            <person name="Park J."/>
            <person name="Seo Y.S."/>
            <person name="Kwon S.Y."/>
            <person name="Kim H.A."/>
            <person name="Park J.M."/>
            <person name="Kim H.J."/>
            <person name="Choi S.B."/>
            <person name="Bosland P.W."/>
            <person name="Reeves G."/>
            <person name="Jo S.H."/>
            <person name="Lee B.W."/>
            <person name="Cho H.T."/>
            <person name="Choi H.S."/>
            <person name="Lee M.S."/>
            <person name="Yu Y."/>
            <person name="Do Choi Y."/>
            <person name="Park B.S."/>
            <person name="van Deynze A."/>
            <person name="Ashrafi H."/>
            <person name="Hill T."/>
            <person name="Kim W.T."/>
            <person name="Pai H.S."/>
            <person name="Ahn H.K."/>
            <person name="Yeam I."/>
            <person name="Giovannoni J.J."/>
            <person name="Rose J.K."/>
            <person name="Sorensen I."/>
            <person name="Lee S.J."/>
            <person name="Kim R.W."/>
            <person name="Choi I.Y."/>
            <person name="Choi B.S."/>
            <person name="Lim J.S."/>
            <person name="Lee Y.H."/>
            <person name="Choi D."/>
        </authorList>
    </citation>
    <scope>NUCLEOTIDE SEQUENCE [LARGE SCALE GENOMIC DNA]</scope>
    <source>
        <strain evidence="2">cv. CM334</strain>
    </source>
</reference>
<name>A0A2G2ZT11_CAPAN</name>
<proteinExistence type="predicted"/>
<dbReference type="Proteomes" id="UP000222542">
    <property type="component" value="Unassembled WGS sequence"/>
</dbReference>
<organism evidence="1 2">
    <name type="scientific">Capsicum annuum</name>
    <name type="common">Capsicum pepper</name>
    <dbReference type="NCBI Taxonomy" id="4072"/>
    <lineage>
        <taxon>Eukaryota</taxon>
        <taxon>Viridiplantae</taxon>
        <taxon>Streptophyta</taxon>
        <taxon>Embryophyta</taxon>
        <taxon>Tracheophyta</taxon>
        <taxon>Spermatophyta</taxon>
        <taxon>Magnoliopsida</taxon>
        <taxon>eudicotyledons</taxon>
        <taxon>Gunneridae</taxon>
        <taxon>Pentapetalae</taxon>
        <taxon>asterids</taxon>
        <taxon>lamiids</taxon>
        <taxon>Solanales</taxon>
        <taxon>Solanaceae</taxon>
        <taxon>Solanoideae</taxon>
        <taxon>Capsiceae</taxon>
        <taxon>Capsicum</taxon>
    </lineage>
</organism>